<comment type="caution">
    <text evidence="1">The sequence shown here is derived from an EMBL/GenBank/DDBJ whole genome shotgun (WGS) entry which is preliminary data.</text>
</comment>
<sequence length="109" mass="12250">MVTVTPTSVIATTLGSPRHGGRLPPQPEDYNSTVFDVEALVRRIPYFATEASDQKYFPSARIPASMFVTITGNQSWNHGLLPSPFTFDALDQNTIATLRRFCQRYRDVK</sequence>
<organism evidence="1 2">
    <name type="scientific">Bremia lactucae</name>
    <name type="common">Lettuce downy mildew</name>
    <dbReference type="NCBI Taxonomy" id="4779"/>
    <lineage>
        <taxon>Eukaryota</taxon>
        <taxon>Sar</taxon>
        <taxon>Stramenopiles</taxon>
        <taxon>Oomycota</taxon>
        <taxon>Peronosporomycetes</taxon>
        <taxon>Peronosporales</taxon>
        <taxon>Peronosporaceae</taxon>
        <taxon>Bremia</taxon>
    </lineage>
</organism>
<evidence type="ECO:0000313" key="2">
    <source>
        <dbReference type="Proteomes" id="UP000294530"/>
    </source>
</evidence>
<keyword evidence="2" id="KW-1185">Reference proteome</keyword>
<proteinExistence type="predicted"/>
<protein>
    <submittedName>
        <fullName evidence="1">Uncharacterized protein</fullName>
    </submittedName>
</protein>
<dbReference type="AlphaFoldDB" id="A0A976IIN5"/>
<dbReference type="GeneID" id="94343895"/>
<reference evidence="1 2" key="1">
    <citation type="journal article" date="2021" name="Genome Biol.">
        <title>AFLAP: assembly-free linkage analysis pipeline using k-mers from genome sequencing data.</title>
        <authorList>
            <person name="Fletcher K."/>
            <person name="Zhang L."/>
            <person name="Gil J."/>
            <person name="Han R."/>
            <person name="Cavanaugh K."/>
            <person name="Michelmore R."/>
        </authorList>
    </citation>
    <scope>NUCLEOTIDE SEQUENCE [LARGE SCALE GENOMIC DNA]</scope>
    <source>
        <strain evidence="1 2">SF5</strain>
    </source>
</reference>
<evidence type="ECO:0000313" key="1">
    <source>
        <dbReference type="EMBL" id="TDH72501.1"/>
    </source>
</evidence>
<dbReference type="Proteomes" id="UP000294530">
    <property type="component" value="Unassembled WGS sequence"/>
</dbReference>
<accession>A0A976IIN5</accession>
<name>A0A976IIN5_BRELC</name>
<gene>
    <name evidence="1" type="ORF">CCR75_000116</name>
</gene>
<dbReference type="KEGG" id="blac:94343895"/>
<dbReference type="EMBL" id="SHOA02000037">
    <property type="protein sequence ID" value="TDH72501.1"/>
    <property type="molecule type" value="Genomic_DNA"/>
</dbReference>
<dbReference type="RefSeq" id="XP_067822000.1">
    <property type="nucleotide sequence ID" value="XM_067958224.1"/>
</dbReference>